<dbReference type="Proteomes" id="UP000030816">
    <property type="component" value="Unassembled WGS sequence"/>
</dbReference>
<sequence>MVRSRPSMPTWCRFVPQDDAIAKGKVKQSVTLAGGVESINVIPDEPRGAVAFAAQPVLHDAVRSRAADETTGEGIQGEPQLFRKDLWFRGHRRLAVLPSVNL</sequence>
<evidence type="ECO:0000313" key="2">
    <source>
        <dbReference type="Proteomes" id="UP000030816"/>
    </source>
</evidence>
<dbReference type="HOGENOM" id="CLU_2278100_0_0_1"/>
<comment type="caution">
    <text evidence="1">The sequence shown here is derived from an EMBL/GenBank/DDBJ whole genome shotgun (WGS) entry which is preliminary data.</text>
</comment>
<organism evidence="1 2">
    <name type="scientific">Metarhizium album (strain ARSEF 1941)</name>
    <dbReference type="NCBI Taxonomy" id="1081103"/>
    <lineage>
        <taxon>Eukaryota</taxon>
        <taxon>Fungi</taxon>
        <taxon>Dikarya</taxon>
        <taxon>Ascomycota</taxon>
        <taxon>Pezizomycotina</taxon>
        <taxon>Sordariomycetes</taxon>
        <taxon>Hypocreomycetidae</taxon>
        <taxon>Hypocreales</taxon>
        <taxon>Clavicipitaceae</taxon>
        <taxon>Metarhizium</taxon>
    </lineage>
</organism>
<dbReference type="EMBL" id="AZHE01000004">
    <property type="protein sequence ID" value="KHN99782.1"/>
    <property type="molecule type" value="Genomic_DNA"/>
</dbReference>
<dbReference type="GeneID" id="63737090"/>
<dbReference type="GO" id="GO:0016740">
    <property type="term" value="F:transferase activity"/>
    <property type="evidence" value="ECO:0007669"/>
    <property type="project" value="UniProtKB-KW"/>
</dbReference>
<proteinExistence type="predicted"/>
<dbReference type="AlphaFoldDB" id="A0A0B2X250"/>
<gene>
    <name evidence="1" type="ORF">MAM_02635</name>
</gene>
<reference evidence="1 2" key="1">
    <citation type="journal article" date="2014" name="Proc. Natl. Acad. Sci. U.S.A.">
        <title>Trajectory and genomic determinants of fungal-pathogen speciation and host adaptation.</title>
        <authorList>
            <person name="Hu X."/>
            <person name="Xiao G."/>
            <person name="Zheng P."/>
            <person name="Shang Y."/>
            <person name="Su Y."/>
            <person name="Zhang X."/>
            <person name="Liu X."/>
            <person name="Zhan S."/>
            <person name="St Leger R.J."/>
            <person name="Wang C."/>
        </authorList>
    </citation>
    <scope>NUCLEOTIDE SEQUENCE [LARGE SCALE GENOMIC DNA]</scope>
    <source>
        <strain evidence="1 2">ARSEF 1941</strain>
    </source>
</reference>
<evidence type="ECO:0000313" key="1">
    <source>
        <dbReference type="EMBL" id="KHN99782.1"/>
    </source>
</evidence>
<keyword evidence="2" id="KW-1185">Reference proteome</keyword>
<dbReference type="RefSeq" id="XP_040680848.1">
    <property type="nucleotide sequence ID" value="XM_040821434.1"/>
</dbReference>
<name>A0A0B2X250_METAS</name>
<keyword evidence="1" id="KW-0808">Transferase</keyword>
<accession>A0A0B2X250</accession>
<dbReference type="OrthoDB" id="262547at2759"/>
<protein>
    <submittedName>
        <fullName evidence="1">Glycosyltransferase family 69 protein</fullName>
    </submittedName>
</protein>